<accession>A0A0C3GBJ7</accession>
<evidence type="ECO:0000313" key="3">
    <source>
        <dbReference type="Proteomes" id="UP000054321"/>
    </source>
</evidence>
<organism evidence="2 3">
    <name type="scientific">Oidiodendron maius (strain Zn)</name>
    <dbReference type="NCBI Taxonomy" id="913774"/>
    <lineage>
        <taxon>Eukaryota</taxon>
        <taxon>Fungi</taxon>
        <taxon>Dikarya</taxon>
        <taxon>Ascomycota</taxon>
        <taxon>Pezizomycotina</taxon>
        <taxon>Leotiomycetes</taxon>
        <taxon>Leotiomycetes incertae sedis</taxon>
        <taxon>Myxotrichaceae</taxon>
        <taxon>Oidiodendron</taxon>
    </lineage>
</organism>
<sequence length="154" mass="15810">MINSWTSYTFTPIDDTFNFSTPVGTATTAWGPATKLFSQQVSAGSIAIYCVGCGVAGNIDVQVTLTFSLFEGITSGSISADGPIVAAVQLGVVATLEQSWDYEQEIASLPLSTFAIPGVLTIGPEITLSAGGNLTVAAEGGLLAGVLLNWTDIS</sequence>
<dbReference type="InterPro" id="IPR055647">
    <property type="entry name" value="DUF7223"/>
</dbReference>
<proteinExistence type="predicted"/>
<gene>
    <name evidence="2" type="ORF">OIDMADRAFT_137724</name>
</gene>
<dbReference type="AlphaFoldDB" id="A0A0C3GBJ7"/>
<dbReference type="OrthoDB" id="3515070at2759"/>
<evidence type="ECO:0000313" key="2">
    <source>
        <dbReference type="EMBL" id="KIM93555.1"/>
    </source>
</evidence>
<dbReference type="Proteomes" id="UP000054321">
    <property type="component" value="Unassembled WGS sequence"/>
</dbReference>
<name>A0A0C3GBJ7_OIDMZ</name>
<reference evidence="2 3" key="1">
    <citation type="submission" date="2014-04" db="EMBL/GenBank/DDBJ databases">
        <authorList>
            <consortium name="DOE Joint Genome Institute"/>
            <person name="Kuo A."/>
            <person name="Martino E."/>
            <person name="Perotto S."/>
            <person name="Kohler A."/>
            <person name="Nagy L.G."/>
            <person name="Floudas D."/>
            <person name="Copeland A."/>
            <person name="Barry K.W."/>
            <person name="Cichocki N."/>
            <person name="Veneault-Fourrey C."/>
            <person name="LaButti K."/>
            <person name="Lindquist E.A."/>
            <person name="Lipzen A."/>
            <person name="Lundell T."/>
            <person name="Morin E."/>
            <person name="Murat C."/>
            <person name="Sun H."/>
            <person name="Tunlid A."/>
            <person name="Henrissat B."/>
            <person name="Grigoriev I.V."/>
            <person name="Hibbett D.S."/>
            <person name="Martin F."/>
            <person name="Nordberg H.P."/>
            <person name="Cantor M.N."/>
            <person name="Hua S.X."/>
        </authorList>
    </citation>
    <scope>NUCLEOTIDE SEQUENCE [LARGE SCALE GENOMIC DNA]</scope>
    <source>
        <strain evidence="2 3">Zn</strain>
    </source>
</reference>
<dbReference type="InParanoid" id="A0A0C3GBJ7"/>
<dbReference type="HOGENOM" id="CLU_1708567_0_0_1"/>
<dbReference type="STRING" id="913774.A0A0C3GBJ7"/>
<feature type="non-terminal residue" evidence="2">
    <location>
        <position position="154"/>
    </location>
</feature>
<reference evidence="3" key="2">
    <citation type="submission" date="2015-01" db="EMBL/GenBank/DDBJ databases">
        <title>Evolutionary Origins and Diversification of the Mycorrhizal Mutualists.</title>
        <authorList>
            <consortium name="DOE Joint Genome Institute"/>
            <consortium name="Mycorrhizal Genomics Consortium"/>
            <person name="Kohler A."/>
            <person name="Kuo A."/>
            <person name="Nagy L.G."/>
            <person name="Floudas D."/>
            <person name="Copeland A."/>
            <person name="Barry K.W."/>
            <person name="Cichocki N."/>
            <person name="Veneault-Fourrey C."/>
            <person name="LaButti K."/>
            <person name="Lindquist E.A."/>
            <person name="Lipzen A."/>
            <person name="Lundell T."/>
            <person name="Morin E."/>
            <person name="Murat C."/>
            <person name="Riley R."/>
            <person name="Ohm R."/>
            <person name="Sun H."/>
            <person name="Tunlid A."/>
            <person name="Henrissat B."/>
            <person name="Grigoriev I.V."/>
            <person name="Hibbett D.S."/>
            <person name="Martin F."/>
        </authorList>
    </citation>
    <scope>NUCLEOTIDE SEQUENCE [LARGE SCALE GENOMIC DNA]</scope>
    <source>
        <strain evidence="3">Zn</strain>
    </source>
</reference>
<keyword evidence="3" id="KW-1185">Reference proteome</keyword>
<dbReference type="Pfam" id="PF23865">
    <property type="entry name" value="DUF7223"/>
    <property type="match status" value="1"/>
</dbReference>
<feature type="domain" description="DUF7223" evidence="1">
    <location>
        <begin position="35"/>
        <end position="135"/>
    </location>
</feature>
<dbReference type="EMBL" id="KN832894">
    <property type="protein sequence ID" value="KIM93555.1"/>
    <property type="molecule type" value="Genomic_DNA"/>
</dbReference>
<protein>
    <recommendedName>
        <fullName evidence="1">DUF7223 domain-containing protein</fullName>
    </recommendedName>
</protein>
<evidence type="ECO:0000259" key="1">
    <source>
        <dbReference type="Pfam" id="PF23865"/>
    </source>
</evidence>